<comment type="caution">
    <text evidence="1">The sequence shown here is derived from an EMBL/GenBank/DDBJ whole genome shotgun (WGS) entry which is preliminary data.</text>
</comment>
<gene>
    <name evidence="1" type="ORF">OU798_24740</name>
</gene>
<dbReference type="RefSeq" id="WP_343335907.1">
    <property type="nucleotide sequence ID" value="NZ_JAPOHD010000069.1"/>
</dbReference>
<organism evidence="1 2">
    <name type="scientific">Draconibacterium aestuarii</name>
    <dbReference type="NCBI Taxonomy" id="2998507"/>
    <lineage>
        <taxon>Bacteria</taxon>
        <taxon>Pseudomonadati</taxon>
        <taxon>Bacteroidota</taxon>
        <taxon>Bacteroidia</taxon>
        <taxon>Marinilabiliales</taxon>
        <taxon>Prolixibacteraceae</taxon>
        <taxon>Draconibacterium</taxon>
    </lineage>
</organism>
<sequence length="689" mass="74574">VVAIGSAQYWIRSTNPDDGDALDCYSKAMVTLTVWDNPDLEVDDAASCEEGTSGVAHFDLSAASILLNADDGTISYHKTATEADNGTSPIDPAVTVAIGDSIFWIRSTNKYDGDLDCHTVEMVTMTVYEAPSCNITKVKDATDYENTDGLLTIDITTTSVDIVDRNYEWYVDGVKVLDALPDDEDLTTPGIQVTVSGLADPPGLEYCLRILEDHGGGIVCEHTCCEFVLWSPSAPSCRTVGRDAICFGDNNGEADIYVKGVGTFTIELDTFDTSTDPPTLTLVWGPVTVPKTGIGDAETKVTATGLYAGEYQAYFVDNGSPLTVNYSTCRVSIGQPDEVKCTISDIVSATCGESNGGATVSIEGGTPPYSISLDGINYVPVTGATHTFTTLPPGPFDIFILDMYNCPGDCNDEIPNIPCEKIFPTQTTCWDIRNDWAVPLPEVCLTLDGDGAVTNAVPGVFFYYTIITPPAADFRIDIKQWDGDGMLNGGLFDVVQGKDIKIFDEACSKLNTEEGVDATGTQAWIEVTGADVNQTYVLGVKYEVKSILGTTWASGPTDVANFYFKAYLSYGSVVEEEDLNSYGKIGAIPCAEKAAEIKDPILQATDLKVYPNPFSEKVTFEFVSGKDAYGVLEIYNITGQRVARLLDRYVERGVLNTIEYVPESKVTGMYLYKLDLDGRVQIGRVIYKE</sequence>
<keyword evidence="2" id="KW-1185">Reference proteome</keyword>
<feature type="non-terminal residue" evidence="1">
    <location>
        <position position="1"/>
    </location>
</feature>
<dbReference type="InterPro" id="IPR025667">
    <property type="entry name" value="SprB_repeat"/>
</dbReference>
<protein>
    <submittedName>
        <fullName evidence="1">T9SS type A sorting domain-containing protein</fullName>
    </submittedName>
</protein>
<evidence type="ECO:0000313" key="2">
    <source>
        <dbReference type="Proteomes" id="UP001145087"/>
    </source>
</evidence>
<dbReference type="InterPro" id="IPR026444">
    <property type="entry name" value="Secre_tail"/>
</dbReference>
<dbReference type="Pfam" id="PF13573">
    <property type="entry name" value="SprB"/>
    <property type="match status" value="1"/>
</dbReference>
<reference evidence="1" key="1">
    <citation type="submission" date="2022-11" db="EMBL/GenBank/DDBJ databases">
        <title>Marilongibacter aestuarii gen. nov., sp. nov., isolated from tidal flat sediment.</title>
        <authorList>
            <person name="Jiayan W."/>
        </authorList>
    </citation>
    <scope>NUCLEOTIDE SEQUENCE</scope>
    <source>
        <strain evidence="1">Z1-6</strain>
    </source>
</reference>
<accession>A0A9X3J8Z9</accession>
<evidence type="ECO:0000313" key="1">
    <source>
        <dbReference type="EMBL" id="MCY1723582.1"/>
    </source>
</evidence>
<dbReference type="AlphaFoldDB" id="A0A9X3J8Z9"/>
<proteinExistence type="predicted"/>
<dbReference type="Proteomes" id="UP001145087">
    <property type="component" value="Unassembled WGS sequence"/>
</dbReference>
<name>A0A9X3J8Z9_9BACT</name>
<dbReference type="EMBL" id="JAPOHD010000069">
    <property type="protein sequence ID" value="MCY1723582.1"/>
    <property type="molecule type" value="Genomic_DNA"/>
</dbReference>
<dbReference type="NCBIfam" id="TIGR04183">
    <property type="entry name" value="Por_Secre_tail"/>
    <property type="match status" value="1"/>
</dbReference>